<name>A0A372IND2_9BACT</name>
<gene>
    <name evidence="2" type="ORF">D0Y96_13610</name>
</gene>
<proteinExistence type="predicted"/>
<keyword evidence="3" id="KW-1185">Reference proteome</keyword>
<dbReference type="Proteomes" id="UP000264702">
    <property type="component" value="Unassembled WGS sequence"/>
</dbReference>
<protein>
    <submittedName>
        <fullName evidence="2">Uncharacterized protein</fullName>
    </submittedName>
</protein>
<evidence type="ECO:0000256" key="1">
    <source>
        <dbReference type="SAM" id="MobiDB-lite"/>
    </source>
</evidence>
<feature type="region of interest" description="Disordered" evidence="1">
    <location>
        <begin position="1"/>
        <end position="24"/>
    </location>
</feature>
<dbReference type="EMBL" id="QVQT01000004">
    <property type="protein sequence ID" value="RFU16416.1"/>
    <property type="molecule type" value="Genomic_DNA"/>
</dbReference>
<dbReference type="AlphaFoldDB" id="A0A372IND2"/>
<reference evidence="2 3" key="1">
    <citation type="submission" date="2018-08" db="EMBL/GenBank/DDBJ databases">
        <title>Acidipila sp. 4G-K13, an acidobacterium isolated from forest soil.</title>
        <authorList>
            <person name="Gao Z.-H."/>
            <person name="Qiu L.-H."/>
        </authorList>
    </citation>
    <scope>NUCLEOTIDE SEQUENCE [LARGE SCALE GENOMIC DNA]</scope>
    <source>
        <strain evidence="2 3">4G-K13</strain>
    </source>
</reference>
<accession>A0A372IND2</accession>
<organism evidence="2 3">
    <name type="scientific">Paracidobacterium acidisoli</name>
    <dbReference type="NCBI Taxonomy" id="2303751"/>
    <lineage>
        <taxon>Bacteria</taxon>
        <taxon>Pseudomonadati</taxon>
        <taxon>Acidobacteriota</taxon>
        <taxon>Terriglobia</taxon>
        <taxon>Terriglobales</taxon>
        <taxon>Acidobacteriaceae</taxon>
        <taxon>Paracidobacterium</taxon>
    </lineage>
</organism>
<sequence length="88" mass="9763">MRVTDGGGKQTRKPFSGACAADSPPRHDEILLFRMRRMFTVMAAHLQEIQRQQKTTVGTLLAMTAANGILKHCEPLEVAPAKVRQAEF</sequence>
<comment type="caution">
    <text evidence="2">The sequence shown here is derived from an EMBL/GenBank/DDBJ whole genome shotgun (WGS) entry which is preliminary data.</text>
</comment>
<evidence type="ECO:0000313" key="3">
    <source>
        <dbReference type="Proteomes" id="UP000264702"/>
    </source>
</evidence>
<evidence type="ECO:0000313" key="2">
    <source>
        <dbReference type="EMBL" id="RFU16416.1"/>
    </source>
</evidence>